<protein>
    <submittedName>
        <fullName evidence="2">Uncharacterized protein</fullName>
    </submittedName>
</protein>
<keyword evidence="1" id="KW-1133">Transmembrane helix</keyword>
<keyword evidence="1" id="KW-0812">Transmembrane</keyword>
<feature type="transmembrane region" description="Helical" evidence="1">
    <location>
        <begin position="206"/>
        <end position="226"/>
    </location>
</feature>
<sequence>MILLHRITPFLIGIVTALGFVALLVLRFHPFVVMGAVLLLVIILYARLTAFEPRSFQSWMLVGTPSLFLLTSFGLMLFLERPLAQTALAVFVSLFAFFFAEHVFSYVHVPVNYETYAIEHMSLAMNVASVFFVSVAAFGTRVFLTAFAPLWLLTVIFFAVSLFVIFGTLWASKVDVRQARLYALCGALLVTEVFMTVSYLPTGFYTNAALIALTAYLFLGLTRAHFVEKLSPSTVKRYVITSSILLTAILGTSQWT</sequence>
<name>A0A1F7W6T2_9BACT</name>
<feature type="transmembrane region" description="Helical" evidence="1">
    <location>
        <begin position="31"/>
        <end position="48"/>
    </location>
</feature>
<proteinExistence type="predicted"/>
<feature type="transmembrane region" description="Helical" evidence="1">
    <location>
        <begin position="60"/>
        <end position="79"/>
    </location>
</feature>
<dbReference type="Proteomes" id="UP000176501">
    <property type="component" value="Unassembled WGS sequence"/>
</dbReference>
<dbReference type="AlphaFoldDB" id="A0A1F7W6T2"/>
<reference evidence="2 3" key="1">
    <citation type="journal article" date="2016" name="Nat. Commun.">
        <title>Thousands of microbial genomes shed light on interconnected biogeochemical processes in an aquifer system.</title>
        <authorList>
            <person name="Anantharaman K."/>
            <person name="Brown C.T."/>
            <person name="Hug L.A."/>
            <person name="Sharon I."/>
            <person name="Castelle C.J."/>
            <person name="Probst A.J."/>
            <person name="Thomas B.C."/>
            <person name="Singh A."/>
            <person name="Wilkins M.J."/>
            <person name="Karaoz U."/>
            <person name="Brodie E.L."/>
            <person name="Williams K.H."/>
            <person name="Hubbard S.S."/>
            <person name="Banfield J.F."/>
        </authorList>
    </citation>
    <scope>NUCLEOTIDE SEQUENCE [LARGE SCALE GENOMIC DNA]</scope>
</reference>
<feature type="transmembrane region" description="Helical" evidence="1">
    <location>
        <begin position="7"/>
        <end position="25"/>
    </location>
</feature>
<accession>A0A1F7W6T2</accession>
<feature type="transmembrane region" description="Helical" evidence="1">
    <location>
        <begin position="150"/>
        <end position="169"/>
    </location>
</feature>
<feature type="transmembrane region" description="Helical" evidence="1">
    <location>
        <begin position="181"/>
        <end position="200"/>
    </location>
</feature>
<organism evidence="2 3">
    <name type="scientific">Candidatus Uhrbacteria bacterium RIFOXYB2_FULL_57_15</name>
    <dbReference type="NCBI Taxonomy" id="1802422"/>
    <lineage>
        <taxon>Bacteria</taxon>
        <taxon>Candidatus Uhriibacteriota</taxon>
    </lineage>
</organism>
<evidence type="ECO:0000313" key="3">
    <source>
        <dbReference type="Proteomes" id="UP000176501"/>
    </source>
</evidence>
<dbReference type="EMBL" id="MGFE01000020">
    <property type="protein sequence ID" value="OGL98356.1"/>
    <property type="molecule type" value="Genomic_DNA"/>
</dbReference>
<keyword evidence="1" id="KW-0472">Membrane</keyword>
<comment type="caution">
    <text evidence="2">The sequence shown here is derived from an EMBL/GenBank/DDBJ whole genome shotgun (WGS) entry which is preliminary data.</text>
</comment>
<evidence type="ECO:0000256" key="1">
    <source>
        <dbReference type="SAM" id="Phobius"/>
    </source>
</evidence>
<feature type="transmembrane region" description="Helical" evidence="1">
    <location>
        <begin position="85"/>
        <end position="111"/>
    </location>
</feature>
<gene>
    <name evidence="2" type="ORF">A2304_01515</name>
</gene>
<evidence type="ECO:0000313" key="2">
    <source>
        <dbReference type="EMBL" id="OGL98356.1"/>
    </source>
</evidence>
<feature type="transmembrane region" description="Helical" evidence="1">
    <location>
        <begin position="123"/>
        <end position="144"/>
    </location>
</feature>